<sequence>MQATPCWLFGKQKREGTQNKEGPKDTTKRSAESNLALTRLGQAEKAGAGTEMHCNPPKLPHVGKTASAFSLFSRREKRGM</sequence>
<dbReference type="AlphaFoldDB" id="A0A0F2MGK7"/>
<dbReference type="Proteomes" id="UP000033710">
    <property type="component" value="Unassembled WGS sequence"/>
</dbReference>
<organism evidence="2 3">
    <name type="scientific">Sporothrix schenckii 1099-18</name>
    <dbReference type="NCBI Taxonomy" id="1397361"/>
    <lineage>
        <taxon>Eukaryota</taxon>
        <taxon>Fungi</taxon>
        <taxon>Dikarya</taxon>
        <taxon>Ascomycota</taxon>
        <taxon>Pezizomycotina</taxon>
        <taxon>Sordariomycetes</taxon>
        <taxon>Sordariomycetidae</taxon>
        <taxon>Ophiostomatales</taxon>
        <taxon>Ophiostomataceae</taxon>
        <taxon>Sporothrix</taxon>
    </lineage>
</organism>
<comment type="caution">
    <text evidence="2">The sequence shown here is derived from an EMBL/GenBank/DDBJ whole genome shotgun (WGS) entry which is preliminary data.</text>
</comment>
<dbReference type="KEGG" id="ssck:SPSK_10829"/>
<feature type="compositionally biased region" description="Basic and acidic residues" evidence="1">
    <location>
        <begin position="12"/>
        <end position="31"/>
    </location>
</feature>
<dbReference type="GeneID" id="27672372"/>
<gene>
    <name evidence="2" type="ORF">SPSK_10829</name>
</gene>
<reference evidence="2 3" key="2">
    <citation type="journal article" date="2015" name="Eukaryot. Cell">
        <title>Asexual propagation of a virulent clone complex in a human and feline outbreak of sporotrichosis.</title>
        <authorList>
            <person name="Teixeira Mde M."/>
            <person name="Rodrigues A.M."/>
            <person name="Tsui C.K."/>
            <person name="de Almeida L.G."/>
            <person name="Van Diepeningen A.D."/>
            <person name="van den Ende B.G."/>
            <person name="Fernandes G.F."/>
            <person name="Kano R."/>
            <person name="Hamelin R.C."/>
            <person name="Lopes-Bezerra L.M."/>
            <person name="Vasconcelos A.T."/>
            <person name="de Hoog S."/>
            <person name="de Camargo Z.P."/>
            <person name="Felipe M.S."/>
        </authorList>
    </citation>
    <scope>NUCLEOTIDE SEQUENCE [LARGE SCALE GENOMIC DNA]</scope>
    <source>
        <strain evidence="2 3">1099-18</strain>
    </source>
</reference>
<dbReference type="VEuPathDB" id="FungiDB:SPSK_10829"/>
<dbReference type="EMBL" id="AXCR01000004">
    <property type="protein sequence ID" value="KJR88767.1"/>
    <property type="molecule type" value="Genomic_DNA"/>
</dbReference>
<proteinExistence type="predicted"/>
<evidence type="ECO:0000313" key="3">
    <source>
        <dbReference type="Proteomes" id="UP000033710"/>
    </source>
</evidence>
<evidence type="ECO:0000256" key="1">
    <source>
        <dbReference type="SAM" id="MobiDB-lite"/>
    </source>
</evidence>
<dbReference type="RefSeq" id="XP_016591443.1">
    <property type="nucleotide sequence ID" value="XM_016737095.1"/>
</dbReference>
<protein>
    <submittedName>
        <fullName evidence="2">Uncharacterized protein</fullName>
    </submittedName>
</protein>
<accession>A0A0F2MGK7</accession>
<feature type="region of interest" description="Disordered" evidence="1">
    <location>
        <begin position="1"/>
        <end position="33"/>
    </location>
</feature>
<reference evidence="2 3" key="1">
    <citation type="journal article" date="2014" name="BMC Genomics">
        <title>Comparative genomics of the major fungal agents of human and animal Sporotrichosis: Sporothrix schenckii and Sporothrix brasiliensis.</title>
        <authorList>
            <person name="Teixeira M.M."/>
            <person name="de Almeida L.G."/>
            <person name="Kubitschek-Barreira P."/>
            <person name="Alves F.L."/>
            <person name="Kioshima E.S."/>
            <person name="Abadio A.K."/>
            <person name="Fernandes L."/>
            <person name="Derengowski L.S."/>
            <person name="Ferreira K.S."/>
            <person name="Souza R.C."/>
            <person name="Ruiz J.C."/>
            <person name="de Andrade N.C."/>
            <person name="Paes H.C."/>
            <person name="Nicola A.M."/>
            <person name="Albuquerque P."/>
            <person name="Gerber A.L."/>
            <person name="Martins V.P."/>
            <person name="Peconick L.D."/>
            <person name="Neto A.V."/>
            <person name="Chaucanez C.B."/>
            <person name="Silva P.A."/>
            <person name="Cunha O.L."/>
            <person name="de Oliveira F.F."/>
            <person name="dos Santos T.C."/>
            <person name="Barros A.L."/>
            <person name="Soares M.A."/>
            <person name="de Oliveira L.M."/>
            <person name="Marini M.M."/>
            <person name="Villalobos-Duno H."/>
            <person name="Cunha M.M."/>
            <person name="de Hoog S."/>
            <person name="da Silveira J.F."/>
            <person name="Henrissat B."/>
            <person name="Nino-Vega G.A."/>
            <person name="Cisalpino P.S."/>
            <person name="Mora-Montes H.M."/>
            <person name="Almeida S.R."/>
            <person name="Stajich J.E."/>
            <person name="Lopes-Bezerra L.M."/>
            <person name="Vasconcelos A.T."/>
            <person name="Felipe M.S."/>
        </authorList>
    </citation>
    <scope>NUCLEOTIDE SEQUENCE [LARGE SCALE GENOMIC DNA]</scope>
    <source>
        <strain evidence="2 3">1099-18</strain>
    </source>
</reference>
<evidence type="ECO:0000313" key="2">
    <source>
        <dbReference type="EMBL" id="KJR88767.1"/>
    </source>
</evidence>
<name>A0A0F2MGK7_SPOSC</name>